<dbReference type="Gene3D" id="3.30.530.20">
    <property type="match status" value="1"/>
</dbReference>
<organism evidence="2 3">
    <name type="scientific">Phormidesmis priestleyi Ana</name>
    <dbReference type="NCBI Taxonomy" id="1666911"/>
    <lineage>
        <taxon>Bacteria</taxon>
        <taxon>Bacillati</taxon>
        <taxon>Cyanobacteriota</taxon>
        <taxon>Cyanophyceae</taxon>
        <taxon>Leptolyngbyales</taxon>
        <taxon>Leptolyngbyaceae</taxon>
        <taxon>Phormidesmis</taxon>
    </lineage>
</organism>
<dbReference type="PANTHER" id="PTHR36166">
    <property type="entry name" value="CHROMOSOME 9, WHOLE GENOME SHOTGUN SEQUENCE"/>
    <property type="match status" value="1"/>
</dbReference>
<name>A0A0P7ZUU8_9CYAN</name>
<comment type="caution">
    <text evidence="2">The sequence shown here is derived from an EMBL/GenBank/DDBJ whole genome shotgun (WGS) entry which is preliminary data.</text>
</comment>
<evidence type="ECO:0000313" key="2">
    <source>
        <dbReference type="EMBL" id="KPQ37414.1"/>
    </source>
</evidence>
<protein>
    <recommendedName>
        <fullName evidence="4">Polyketide cyclase / dehydrase and lipid transport</fullName>
    </recommendedName>
</protein>
<gene>
    <name evidence="2" type="ORF">HLUCCA11_02950</name>
</gene>
<dbReference type="CDD" id="cd07822">
    <property type="entry name" value="SRPBCC_4"/>
    <property type="match status" value="1"/>
</dbReference>
<proteinExistence type="predicted"/>
<feature type="compositionally biased region" description="Basic and acidic residues" evidence="1">
    <location>
        <begin position="150"/>
        <end position="174"/>
    </location>
</feature>
<evidence type="ECO:0008006" key="4">
    <source>
        <dbReference type="Google" id="ProtNLM"/>
    </source>
</evidence>
<dbReference type="EMBL" id="LJZR01000002">
    <property type="protein sequence ID" value="KPQ37414.1"/>
    <property type="molecule type" value="Genomic_DNA"/>
</dbReference>
<dbReference type="SUPFAM" id="SSF55961">
    <property type="entry name" value="Bet v1-like"/>
    <property type="match status" value="1"/>
</dbReference>
<dbReference type="InterPro" id="IPR023393">
    <property type="entry name" value="START-like_dom_sf"/>
</dbReference>
<feature type="region of interest" description="Disordered" evidence="1">
    <location>
        <begin position="147"/>
        <end position="230"/>
    </location>
</feature>
<dbReference type="PANTHER" id="PTHR36166:SF1">
    <property type="entry name" value="SRPBCC DOMAIN-CONTAINING PROTEIN"/>
    <property type="match status" value="1"/>
</dbReference>
<dbReference type="PATRIC" id="fig|1666911.3.peg.1833"/>
<evidence type="ECO:0000313" key="3">
    <source>
        <dbReference type="Proteomes" id="UP000050465"/>
    </source>
</evidence>
<accession>A0A0P7ZUU8</accession>
<dbReference type="AlphaFoldDB" id="A0A0P7ZUU8"/>
<sequence length="230" mass="27730">MPTLYAEIDINAPQSVVWDALIRKDQWRFWNTFLYDCDPGLPIARGGEIFLSMQRLEGDEETEFQPLITMLRPPYMMRWVSSIPGLRSEHMFELRETMPGRTRYLHREIFSGILSKVFLPFIRQDERQGIQRMAQQLKMHVENSMLRNSQQDRFDPYAQDYRNRPVDRPVERLYDGPYNRPNYDRPNYDRPNYDHPNYDRPSYDRPYDGDGYDDRNGYPGGDSYRPRRRR</sequence>
<dbReference type="Proteomes" id="UP000050465">
    <property type="component" value="Unassembled WGS sequence"/>
</dbReference>
<reference evidence="2 3" key="1">
    <citation type="submission" date="2015-09" db="EMBL/GenBank/DDBJ databases">
        <title>Identification and resolution of microdiversity through metagenomic sequencing of parallel consortia.</title>
        <authorList>
            <person name="Nelson W.C."/>
            <person name="Romine M.F."/>
            <person name="Lindemann S.R."/>
        </authorList>
    </citation>
    <scope>NUCLEOTIDE SEQUENCE [LARGE SCALE GENOMIC DNA]</scope>
    <source>
        <strain evidence="2">Ana</strain>
    </source>
</reference>
<dbReference type="STRING" id="1666911.HLUCCA11_02950"/>
<feature type="compositionally biased region" description="Basic and acidic residues" evidence="1">
    <location>
        <begin position="182"/>
        <end position="216"/>
    </location>
</feature>
<evidence type="ECO:0000256" key="1">
    <source>
        <dbReference type="SAM" id="MobiDB-lite"/>
    </source>
</evidence>